<evidence type="ECO:0000256" key="2">
    <source>
        <dbReference type="ARBA" id="ARBA00022692"/>
    </source>
</evidence>
<dbReference type="EMBL" id="CP120863">
    <property type="protein sequence ID" value="WFE89773.1"/>
    <property type="molecule type" value="Genomic_DNA"/>
</dbReference>
<feature type="transmembrane region" description="Helical" evidence="5">
    <location>
        <begin position="99"/>
        <end position="118"/>
    </location>
</feature>
<name>A0ABY8F2R6_9HYPH</name>
<feature type="transmembrane region" description="Helical" evidence="5">
    <location>
        <begin position="20"/>
        <end position="41"/>
    </location>
</feature>
<keyword evidence="4 5" id="KW-0472">Membrane</keyword>
<keyword evidence="2 5" id="KW-0812">Transmembrane</keyword>
<evidence type="ECO:0000256" key="5">
    <source>
        <dbReference type="SAM" id="Phobius"/>
    </source>
</evidence>
<gene>
    <name evidence="6" type="ORF">K1718_27080</name>
</gene>
<dbReference type="InterPro" id="IPR001129">
    <property type="entry name" value="Membr-assoc_MAPEG"/>
</dbReference>
<proteinExistence type="predicted"/>
<dbReference type="Gene3D" id="1.20.120.550">
    <property type="entry name" value="Membrane associated eicosanoid/glutathione metabolism-like domain"/>
    <property type="match status" value="1"/>
</dbReference>
<dbReference type="RefSeq" id="WP_152504033.1">
    <property type="nucleotide sequence ID" value="NZ_CP120863.1"/>
</dbReference>
<feature type="transmembrane region" description="Helical" evidence="5">
    <location>
        <begin position="125"/>
        <end position="145"/>
    </location>
</feature>
<accession>A0ABY8F2R6</accession>
<feature type="transmembrane region" description="Helical" evidence="5">
    <location>
        <begin position="73"/>
        <end position="93"/>
    </location>
</feature>
<evidence type="ECO:0000256" key="3">
    <source>
        <dbReference type="ARBA" id="ARBA00022989"/>
    </source>
</evidence>
<dbReference type="Proteomes" id="UP001209803">
    <property type="component" value="Chromosome"/>
</dbReference>
<evidence type="ECO:0000256" key="4">
    <source>
        <dbReference type="ARBA" id="ARBA00023136"/>
    </source>
</evidence>
<dbReference type="PANTHER" id="PTHR35371">
    <property type="entry name" value="INNER MEMBRANE PROTEIN"/>
    <property type="match status" value="1"/>
</dbReference>
<evidence type="ECO:0000313" key="7">
    <source>
        <dbReference type="Proteomes" id="UP001209803"/>
    </source>
</evidence>
<comment type="subcellular location">
    <subcellularLocation>
        <location evidence="1">Membrane</location>
    </subcellularLocation>
</comment>
<evidence type="ECO:0000313" key="6">
    <source>
        <dbReference type="EMBL" id="WFE89773.1"/>
    </source>
</evidence>
<organism evidence="6 7">
    <name type="scientific">Roseibium porphyridii</name>
    <dbReference type="NCBI Taxonomy" id="2866279"/>
    <lineage>
        <taxon>Bacteria</taxon>
        <taxon>Pseudomonadati</taxon>
        <taxon>Pseudomonadota</taxon>
        <taxon>Alphaproteobacteria</taxon>
        <taxon>Hyphomicrobiales</taxon>
        <taxon>Stappiaceae</taxon>
        <taxon>Roseibium</taxon>
    </lineage>
</organism>
<keyword evidence="3 5" id="KW-1133">Transmembrane helix</keyword>
<evidence type="ECO:0000256" key="1">
    <source>
        <dbReference type="ARBA" id="ARBA00004370"/>
    </source>
</evidence>
<sequence>MENLFEVAPYLNAYRPGLTIVAALSLIVLIQNFLTAPLAFAKEEQVPGMPLQFDHTKLSFRAVRTYQNSAESFPAFLAAVLIAIVAGVSPLLVNVAAGVYLAARLLFWGVYYAGVGRVAGGPRTIAFVVCLLANIVIVVAALIALF</sequence>
<dbReference type="InterPro" id="IPR023352">
    <property type="entry name" value="MAPEG-like_dom_sf"/>
</dbReference>
<keyword evidence="7" id="KW-1185">Reference proteome</keyword>
<dbReference type="SUPFAM" id="SSF161084">
    <property type="entry name" value="MAPEG domain-like"/>
    <property type="match status" value="1"/>
</dbReference>
<reference evidence="6 7" key="1">
    <citation type="submission" date="2023-03" db="EMBL/GenBank/DDBJ databases">
        <title>Roseibium porphyridii sp. nov. and Roseibium rhodosorbium sp. nov. isolated from marine algae, Porphyridium cruentum and Rhodosorus marinus, respectively.</title>
        <authorList>
            <person name="Lee M.W."/>
            <person name="Choi B.J."/>
            <person name="Lee J.K."/>
            <person name="Choi D.G."/>
            <person name="Baek J.H."/>
            <person name="Bayburt H."/>
            <person name="Kim J.M."/>
            <person name="Han D.M."/>
            <person name="Kim K.H."/>
            <person name="Jeon C.O."/>
        </authorList>
    </citation>
    <scope>NUCLEOTIDE SEQUENCE [LARGE SCALE GENOMIC DNA]</scope>
    <source>
        <strain evidence="6 7">KMA01</strain>
    </source>
</reference>
<dbReference type="PANTHER" id="PTHR35371:SF1">
    <property type="entry name" value="BLR7753 PROTEIN"/>
    <property type="match status" value="1"/>
</dbReference>
<protein>
    <submittedName>
        <fullName evidence="6">MAPEG family protein</fullName>
    </submittedName>
</protein>
<dbReference type="Pfam" id="PF01124">
    <property type="entry name" value="MAPEG"/>
    <property type="match status" value="1"/>
</dbReference>